<dbReference type="OrthoDB" id="1376339at2"/>
<evidence type="ECO:0000313" key="3">
    <source>
        <dbReference type="Proteomes" id="UP000030121"/>
    </source>
</evidence>
<gene>
    <name evidence="2" type="ORF">Q764_14000</name>
</gene>
<keyword evidence="1" id="KW-0472">Membrane</keyword>
<dbReference type="Proteomes" id="UP000030121">
    <property type="component" value="Unassembled WGS sequence"/>
</dbReference>
<keyword evidence="1" id="KW-0812">Transmembrane</keyword>
<comment type="caution">
    <text evidence="2">The sequence shown here is derived from an EMBL/GenBank/DDBJ whole genome shotgun (WGS) entry which is preliminary data.</text>
</comment>
<evidence type="ECO:0000313" key="2">
    <source>
        <dbReference type="EMBL" id="KGO85650.1"/>
    </source>
</evidence>
<protein>
    <submittedName>
        <fullName evidence="2">Uncharacterized protein</fullName>
    </submittedName>
</protein>
<dbReference type="RefSeq" id="WP_035745096.1">
    <property type="nucleotide sequence ID" value="NZ_JRLW01000041.1"/>
</dbReference>
<reference evidence="2 3" key="1">
    <citation type="submission" date="2013-09" db="EMBL/GenBank/DDBJ databases">
        <authorList>
            <person name="Zeng Z."/>
            <person name="Chen C."/>
        </authorList>
    </citation>
    <scope>NUCLEOTIDE SEQUENCE [LARGE SCALE GENOMIC DNA]</scope>
    <source>
        <strain evidence="2 3">GH29-5</strain>
    </source>
</reference>
<evidence type="ECO:0000256" key="1">
    <source>
        <dbReference type="SAM" id="Phobius"/>
    </source>
</evidence>
<feature type="transmembrane region" description="Helical" evidence="1">
    <location>
        <begin position="12"/>
        <end position="35"/>
    </location>
</feature>
<keyword evidence="1" id="KW-1133">Transmembrane helix</keyword>
<dbReference type="AlphaFoldDB" id="A0A0A2MBN1"/>
<proteinExistence type="predicted"/>
<feature type="transmembrane region" description="Helical" evidence="1">
    <location>
        <begin position="47"/>
        <end position="66"/>
    </location>
</feature>
<organism evidence="2 3">
    <name type="scientific">Flavobacterium suncheonense GH29-5 = DSM 17707</name>
    <dbReference type="NCBI Taxonomy" id="1121899"/>
    <lineage>
        <taxon>Bacteria</taxon>
        <taxon>Pseudomonadati</taxon>
        <taxon>Bacteroidota</taxon>
        <taxon>Flavobacteriia</taxon>
        <taxon>Flavobacteriales</taxon>
        <taxon>Flavobacteriaceae</taxon>
        <taxon>Flavobacterium</taxon>
    </lineage>
</organism>
<dbReference type="EMBL" id="JRLW01000041">
    <property type="protein sequence ID" value="KGO85650.1"/>
    <property type="molecule type" value="Genomic_DNA"/>
</dbReference>
<name>A0A0A2MBN1_9FLAO</name>
<sequence length="175" mass="21198">MRTIRTYPNIFWLTINLFILTFFGFMILVCLEWLFEFIGFFKHNNEKVGMFFLLLFVTIFFSYFYYQVSNQFTFAKLDSDGIKIFQLLKLKIKNLSFENIKGYSNSEVSYGRVPLNYTSKTIIIYLKNNEERPFELIKLFNFNFKNFTSEIKKTNIIYLGKEPYQPGIYKRKYKF</sequence>
<accession>A0A0A2MBN1</accession>
<keyword evidence="3" id="KW-1185">Reference proteome</keyword>